<keyword evidence="2" id="KW-1185">Reference proteome</keyword>
<protein>
    <recommendedName>
        <fullName evidence="3">Chemotaxis phosphatase CheX-like domain-containing protein</fullName>
    </recommendedName>
</protein>
<dbReference type="RefSeq" id="WP_145268495.1">
    <property type="nucleotide sequence ID" value="NZ_CP036272.1"/>
</dbReference>
<proteinExistence type="predicted"/>
<dbReference type="AlphaFoldDB" id="A0A517SNV0"/>
<dbReference type="OrthoDB" id="265783at2"/>
<organism evidence="1 2">
    <name type="scientific">Stieleria bergensis</name>
    <dbReference type="NCBI Taxonomy" id="2528025"/>
    <lineage>
        <taxon>Bacteria</taxon>
        <taxon>Pseudomonadati</taxon>
        <taxon>Planctomycetota</taxon>
        <taxon>Planctomycetia</taxon>
        <taxon>Pirellulales</taxon>
        <taxon>Pirellulaceae</taxon>
        <taxon>Stieleria</taxon>
    </lineage>
</organism>
<evidence type="ECO:0008006" key="3">
    <source>
        <dbReference type="Google" id="ProtNLM"/>
    </source>
</evidence>
<dbReference type="EMBL" id="CP036272">
    <property type="protein sequence ID" value="QDT57794.1"/>
    <property type="molecule type" value="Genomic_DNA"/>
</dbReference>
<accession>A0A517SNV0</accession>
<sequence length="154" mass="16392">MSNTAHLPSIVEASEFFGSLYGLDVHGNEVSGQDPQTIMAVATYVDDEDQPAAYFGCDIASTCILGAALTQIPLGGVRDAIESGEISQNIKDNLCEVLNIAVNLFANPGGQRIVLRDVLFNDDCQPARDAISAGGLISVKLDVQRYGDGIVFMR</sequence>
<dbReference type="Proteomes" id="UP000315003">
    <property type="component" value="Chromosome"/>
</dbReference>
<name>A0A517SNV0_9BACT</name>
<evidence type="ECO:0000313" key="1">
    <source>
        <dbReference type="EMBL" id="QDT57794.1"/>
    </source>
</evidence>
<gene>
    <name evidence="1" type="ORF">SV7mr_02790</name>
</gene>
<reference evidence="1 2" key="1">
    <citation type="submission" date="2019-02" db="EMBL/GenBank/DDBJ databases">
        <title>Deep-cultivation of Planctomycetes and their phenomic and genomic characterization uncovers novel biology.</title>
        <authorList>
            <person name="Wiegand S."/>
            <person name="Jogler M."/>
            <person name="Boedeker C."/>
            <person name="Pinto D."/>
            <person name="Vollmers J."/>
            <person name="Rivas-Marin E."/>
            <person name="Kohn T."/>
            <person name="Peeters S.H."/>
            <person name="Heuer A."/>
            <person name="Rast P."/>
            <person name="Oberbeckmann S."/>
            <person name="Bunk B."/>
            <person name="Jeske O."/>
            <person name="Meyerdierks A."/>
            <person name="Storesund J.E."/>
            <person name="Kallscheuer N."/>
            <person name="Luecker S."/>
            <person name="Lage O.M."/>
            <person name="Pohl T."/>
            <person name="Merkel B.J."/>
            <person name="Hornburger P."/>
            <person name="Mueller R.-W."/>
            <person name="Bruemmer F."/>
            <person name="Labrenz M."/>
            <person name="Spormann A.M."/>
            <person name="Op den Camp H."/>
            <person name="Overmann J."/>
            <person name="Amann R."/>
            <person name="Jetten M.S.M."/>
            <person name="Mascher T."/>
            <person name="Medema M.H."/>
            <person name="Devos D.P."/>
            <person name="Kaster A.-K."/>
            <person name="Ovreas L."/>
            <person name="Rohde M."/>
            <person name="Galperin M.Y."/>
            <person name="Jogler C."/>
        </authorList>
    </citation>
    <scope>NUCLEOTIDE SEQUENCE [LARGE SCALE GENOMIC DNA]</scope>
    <source>
        <strain evidence="1 2">SV_7m_r</strain>
    </source>
</reference>
<evidence type="ECO:0000313" key="2">
    <source>
        <dbReference type="Proteomes" id="UP000315003"/>
    </source>
</evidence>